<dbReference type="Pfam" id="PF01029">
    <property type="entry name" value="NusB"/>
    <property type="match status" value="1"/>
</dbReference>
<feature type="compositionally biased region" description="Low complexity" evidence="7">
    <location>
        <begin position="13"/>
        <end position="29"/>
    </location>
</feature>
<evidence type="ECO:0000313" key="10">
    <source>
        <dbReference type="Proteomes" id="UP000015455"/>
    </source>
</evidence>
<dbReference type="GO" id="GO:0003723">
    <property type="term" value="F:RNA binding"/>
    <property type="evidence" value="ECO:0007669"/>
    <property type="project" value="UniProtKB-UniRule"/>
</dbReference>
<keyword evidence="10" id="KW-1185">Reference proteome</keyword>
<dbReference type="RefSeq" id="WP_021248175.1">
    <property type="nucleotide sequence ID" value="NZ_ATJV01000035.1"/>
</dbReference>
<keyword evidence="3 6" id="KW-0694">RNA-binding</keyword>
<dbReference type="GO" id="GO:0031564">
    <property type="term" value="P:transcription antitermination"/>
    <property type="evidence" value="ECO:0007669"/>
    <property type="project" value="UniProtKB-KW"/>
</dbReference>
<dbReference type="InterPro" id="IPR011605">
    <property type="entry name" value="NusB_fam"/>
</dbReference>
<evidence type="ECO:0000313" key="9">
    <source>
        <dbReference type="EMBL" id="EPZ16814.1"/>
    </source>
</evidence>
<evidence type="ECO:0000256" key="2">
    <source>
        <dbReference type="ARBA" id="ARBA00022814"/>
    </source>
</evidence>
<evidence type="ECO:0000256" key="3">
    <source>
        <dbReference type="ARBA" id="ARBA00022884"/>
    </source>
</evidence>
<comment type="function">
    <text evidence="6">Involved in transcription antitermination. Required for transcription of ribosomal RNA (rRNA) genes. Binds specifically to the boxA antiterminator sequence of the ribosomal RNA (rrn) operons.</text>
</comment>
<dbReference type="eggNOG" id="COG0781">
    <property type="taxonomic scope" value="Bacteria"/>
</dbReference>
<evidence type="ECO:0000259" key="8">
    <source>
        <dbReference type="Pfam" id="PF01029"/>
    </source>
</evidence>
<feature type="compositionally biased region" description="Basic and acidic residues" evidence="7">
    <location>
        <begin position="1"/>
        <end position="11"/>
    </location>
</feature>
<comment type="caution">
    <text evidence="9">The sequence shown here is derived from an EMBL/GenBank/DDBJ whole genome shotgun (WGS) entry which is preliminary data.</text>
</comment>
<dbReference type="Proteomes" id="UP000015455">
    <property type="component" value="Unassembled WGS sequence"/>
</dbReference>
<accession>T0AVA8</accession>
<keyword evidence="5 6" id="KW-0804">Transcription</keyword>
<dbReference type="STRING" id="1348657.M622_10945"/>
<name>T0AVA8_9RHOO</name>
<evidence type="ECO:0000256" key="7">
    <source>
        <dbReference type="SAM" id="MobiDB-lite"/>
    </source>
</evidence>
<evidence type="ECO:0000256" key="5">
    <source>
        <dbReference type="ARBA" id="ARBA00023163"/>
    </source>
</evidence>
<dbReference type="Gene3D" id="1.10.940.10">
    <property type="entry name" value="NusB-like"/>
    <property type="match status" value="1"/>
</dbReference>
<dbReference type="PANTHER" id="PTHR11078">
    <property type="entry name" value="N UTILIZATION SUBSTANCE PROTEIN B-RELATED"/>
    <property type="match status" value="1"/>
</dbReference>
<feature type="region of interest" description="Disordered" evidence="7">
    <location>
        <begin position="1"/>
        <end position="35"/>
    </location>
</feature>
<evidence type="ECO:0000256" key="4">
    <source>
        <dbReference type="ARBA" id="ARBA00023015"/>
    </source>
</evidence>
<dbReference type="NCBIfam" id="TIGR01951">
    <property type="entry name" value="nusB"/>
    <property type="match status" value="1"/>
</dbReference>
<dbReference type="InterPro" id="IPR035926">
    <property type="entry name" value="NusB-like_sf"/>
</dbReference>
<protein>
    <recommendedName>
        <fullName evidence="6">Transcription antitermination protein NusB</fullName>
    </recommendedName>
    <alternativeName>
        <fullName evidence="6">Antitermination factor NusB</fullName>
    </alternativeName>
</protein>
<dbReference type="EMBL" id="ATJV01000035">
    <property type="protein sequence ID" value="EPZ16814.1"/>
    <property type="molecule type" value="Genomic_DNA"/>
</dbReference>
<dbReference type="PATRIC" id="fig|1348657.5.peg.728"/>
<evidence type="ECO:0000256" key="6">
    <source>
        <dbReference type="HAMAP-Rule" id="MF_00073"/>
    </source>
</evidence>
<dbReference type="AlphaFoldDB" id="T0AVA8"/>
<dbReference type="GO" id="GO:0005829">
    <property type="term" value="C:cytosol"/>
    <property type="evidence" value="ECO:0007669"/>
    <property type="project" value="TreeGrafter"/>
</dbReference>
<dbReference type="SUPFAM" id="SSF48013">
    <property type="entry name" value="NusB-like"/>
    <property type="match status" value="1"/>
</dbReference>
<gene>
    <name evidence="6" type="primary">nusB</name>
    <name evidence="9" type="ORF">M622_10945</name>
</gene>
<dbReference type="GO" id="GO:0006353">
    <property type="term" value="P:DNA-templated transcription termination"/>
    <property type="evidence" value="ECO:0007669"/>
    <property type="project" value="UniProtKB-UniRule"/>
</dbReference>
<dbReference type="HAMAP" id="MF_00073">
    <property type="entry name" value="NusB"/>
    <property type="match status" value="1"/>
</dbReference>
<organism evidence="9 10">
    <name type="scientific">Thauera terpenica 58Eu</name>
    <dbReference type="NCBI Taxonomy" id="1348657"/>
    <lineage>
        <taxon>Bacteria</taxon>
        <taxon>Pseudomonadati</taxon>
        <taxon>Pseudomonadota</taxon>
        <taxon>Betaproteobacteria</taxon>
        <taxon>Rhodocyclales</taxon>
        <taxon>Zoogloeaceae</taxon>
        <taxon>Thauera</taxon>
    </lineage>
</organism>
<feature type="domain" description="NusB/RsmB/TIM44" evidence="8">
    <location>
        <begin position="38"/>
        <end position="163"/>
    </location>
</feature>
<sequence>MSATDKPRPQPEPEAQAGAEAAPGAATPTNPTSKMARRRARELAMQGVYQWLLSGNSMSTVQRHLEAESASLDKTDRELFVSLLHGAISSADELRDCFEPLLSRPVAELSPVEHAILLLGTHELRHNIDTPYRVVINEAIELAKGYGGTDGHKFINGVLDKLAARLRPVEVDAARAARS</sequence>
<dbReference type="InterPro" id="IPR006027">
    <property type="entry name" value="NusB_RsmB_TIM44"/>
</dbReference>
<dbReference type="PANTHER" id="PTHR11078:SF3">
    <property type="entry name" value="ANTITERMINATION NUSB DOMAIN-CONTAINING PROTEIN"/>
    <property type="match status" value="1"/>
</dbReference>
<reference evidence="9 10" key="1">
    <citation type="submission" date="2013-06" db="EMBL/GenBank/DDBJ databases">
        <title>Draft genome sequence of Thauera terpenica.</title>
        <authorList>
            <person name="Liu B."/>
            <person name="Frostegard A.H."/>
            <person name="Shapleigh J.P."/>
        </authorList>
    </citation>
    <scope>NUCLEOTIDE SEQUENCE [LARGE SCALE GENOMIC DNA]</scope>
    <source>
        <strain evidence="9 10">58Eu</strain>
    </source>
</reference>
<evidence type="ECO:0000256" key="1">
    <source>
        <dbReference type="ARBA" id="ARBA00005952"/>
    </source>
</evidence>
<proteinExistence type="inferred from homology"/>
<dbReference type="OrthoDB" id="9789556at2"/>
<comment type="similarity">
    <text evidence="1 6">Belongs to the NusB family.</text>
</comment>
<keyword evidence="2 6" id="KW-0889">Transcription antitermination</keyword>
<keyword evidence="4 6" id="KW-0805">Transcription regulation</keyword>